<dbReference type="NCBIfam" id="TIGR00184">
    <property type="entry name" value="purA"/>
    <property type="match status" value="1"/>
</dbReference>
<dbReference type="PANTHER" id="PTHR11846">
    <property type="entry name" value="ADENYLOSUCCINATE SYNTHETASE"/>
    <property type="match status" value="1"/>
</dbReference>
<feature type="binding site" evidence="8">
    <location>
        <begin position="40"/>
        <end position="42"/>
    </location>
    <ligand>
        <name>GTP</name>
        <dbReference type="ChEBI" id="CHEBI:37565"/>
    </ligand>
</feature>
<evidence type="ECO:0000256" key="10">
    <source>
        <dbReference type="RuleBase" id="RU000520"/>
    </source>
</evidence>
<comment type="subcellular location">
    <subcellularLocation>
        <location evidence="8">Cytoplasm</location>
    </subcellularLocation>
</comment>
<dbReference type="GO" id="GO:0005737">
    <property type="term" value="C:cytoplasm"/>
    <property type="evidence" value="ECO:0007669"/>
    <property type="project" value="UniProtKB-SubCell"/>
</dbReference>
<protein>
    <recommendedName>
        <fullName evidence="8 10">Adenylosuccinate synthetase</fullName>
        <shortName evidence="8">AMPSase</shortName>
        <shortName evidence="8">AdSS</shortName>
        <ecNumber evidence="8 10">6.3.4.4</ecNumber>
    </recommendedName>
    <alternativeName>
        <fullName evidence="8">IMP--aspartate ligase</fullName>
    </alternativeName>
</protein>
<feature type="active site" description="Proton donor" evidence="8">
    <location>
        <position position="41"/>
    </location>
</feature>
<dbReference type="Gene3D" id="1.10.300.10">
    <property type="entry name" value="Adenylosuccinate Synthetase, subunit A, domain 2"/>
    <property type="match status" value="1"/>
</dbReference>
<keyword evidence="6 8" id="KW-0460">Magnesium</keyword>
<feature type="binding site" evidence="8">
    <location>
        <position position="13"/>
    </location>
    <ligand>
        <name>Mg(2+)</name>
        <dbReference type="ChEBI" id="CHEBI:18420"/>
    </ligand>
</feature>
<dbReference type="GO" id="GO:0044208">
    <property type="term" value="P:'de novo' AMP biosynthetic process"/>
    <property type="evidence" value="ECO:0007669"/>
    <property type="project" value="UniProtKB-UniRule"/>
</dbReference>
<evidence type="ECO:0000256" key="7">
    <source>
        <dbReference type="ARBA" id="ARBA00023134"/>
    </source>
</evidence>
<comment type="similarity">
    <text evidence="8 10">Belongs to the adenylosuccinate synthetase family.</text>
</comment>
<evidence type="ECO:0000256" key="1">
    <source>
        <dbReference type="ARBA" id="ARBA00011738"/>
    </source>
</evidence>
<keyword evidence="3 8" id="KW-0479">Metal-binding</keyword>
<keyword evidence="5 8" id="KW-0658">Purine biosynthesis</keyword>
<dbReference type="Gene3D" id="3.40.440.10">
    <property type="entry name" value="Adenylosuccinate Synthetase, subunit A, domain 1"/>
    <property type="match status" value="1"/>
</dbReference>
<keyword evidence="7 8" id="KW-0342">GTP-binding</keyword>
<dbReference type="Gene3D" id="3.90.170.10">
    <property type="entry name" value="Adenylosuccinate Synthetase, subunit A, domain 3"/>
    <property type="match status" value="1"/>
</dbReference>
<feature type="binding site" description="in other chain" evidence="8">
    <location>
        <position position="303"/>
    </location>
    <ligand>
        <name>IMP</name>
        <dbReference type="ChEBI" id="CHEBI:58053"/>
        <note>ligand shared between dimeric partners</note>
    </ligand>
</feature>
<evidence type="ECO:0000256" key="8">
    <source>
        <dbReference type="HAMAP-Rule" id="MF_00011"/>
    </source>
</evidence>
<dbReference type="PROSITE" id="PS00513">
    <property type="entry name" value="ADENYLOSUCCIN_SYN_2"/>
    <property type="match status" value="1"/>
</dbReference>
<keyword evidence="2 8" id="KW-0436">Ligase</keyword>
<comment type="pathway">
    <text evidence="8 10">Purine metabolism; AMP biosynthesis via de novo pathway; AMP from IMP: step 1/2.</text>
</comment>
<comment type="subunit">
    <text evidence="1 8">Homodimer.</text>
</comment>
<keyword evidence="12" id="KW-1185">Reference proteome</keyword>
<dbReference type="GO" id="GO:0004019">
    <property type="term" value="F:adenylosuccinate synthase activity"/>
    <property type="evidence" value="ECO:0007669"/>
    <property type="project" value="UniProtKB-UniRule"/>
</dbReference>
<sequence>MTVDLLLGLQWGDEGKGKIVDVLTAKYDIIARFQGGPNAGHTLEFDGIKHVLRTIPSGIFHEKSINIIGNGVVMDPVVFQKELEGLEKFNIDIKSRLLISRKAHLILPTHRLLDAASEASKGKAKIGSTLKGIGPTYMDKTGRNGIRVGDIELADFEERYRALADKHQSMIAFYDVDLQYNLKELEEEFFTAIKALKELTFIDSEEYLNSAMKSGKTILAEGAQGSLLDIDFGTYPFVTSSTTTAAGACTGLGIAPNRVKEVFGIFKAYTTRVGSGPFPTELFNEVGATMAKVGNEFGAVTGRARRCGWLDLVALKYAVQVNGVTQLYMMKGDVLSGFDTLKVCTAYEYKGEKIDHLPYNIEPENVTPVYVEKKGWAADLTGMSTYDELPAEFKEYIAFIEKELEVPIKVISVGPDRKQTIVK</sequence>
<feature type="binding site" evidence="8">
    <location>
        <begin position="412"/>
        <end position="414"/>
    </location>
    <ligand>
        <name>GTP</name>
        <dbReference type="ChEBI" id="CHEBI:37565"/>
    </ligand>
</feature>
<dbReference type="PANTHER" id="PTHR11846:SF0">
    <property type="entry name" value="ADENYLOSUCCINATE SYNTHETASE"/>
    <property type="match status" value="1"/>
</dbReference>
<dbReference type="NCBIfam" id="NF002223">
    <property type="entry name" value="PRK01117.1"/>
    <property type="match status" value="1"/>
</dbReference>
<evidence type="ECO:0000313" key="12">
    <source>
        <dbReference type="Proteomes" id="UP000253951"/>
    </source>
</evidence>
<reference evidence="11 12" key="1">
    <citation type="submission" date="2018-07" db="EMBL/GenBank/DDBJ databases">
        <title>Complete genome sequence of Flavobacterium arcticum type strain SM1502T.</title>
        <authorList>
            <person name="Li Y."/>
            <person name="Li D.-D."/>
        </authorList>
    </citation>
    <scope>NUCLEOTIDE SEQUENCE [LARGE SCALE GENOMIC DNA]</scope>
    <source>
        <strain evidence="11 12">SM1502</strain>
    </source>
</reference>
<comment type="cofactor">
    <cofactor evidence="8">
        <name>Mg(2+)</name>
        <dbReference type="ChEBI" id="CHEBI:18420"/>
    </cofactor>
    <text evidence="8">Binds 1 Mg(2+) ion per subunit.</text>
</comment>
<evidence type="ECO:0000256" key="2">
    <source>
        <dbReference type="ARBA" id="ARBA00022598"/>
    </source>
</evidence>
<dbReference type="FunFam" id="1.10.300.10:FF:000001">
    <property type="entry name" value="Adenylosuccinate synthetase"/>
    <property type="match status" value="1"/>
</dbReference>
<feature type="active site" description="Proton acceptor" evidence="8">
    <location>
        <position position="13"/>
    </location>
</feature>
<evidence type="ECO:0000256" key="9">
    <source>
        <dbReference type="PROSITE-ProRule" id="PRU10134"/>
    </source>
</evidence>
<dbReference type="PROSITE" id="PS01266">
    <property type="entry name" value="ADENYLOSUCCIN_SYN_1"/>
    <property type="match status" value="1"/>
</dbReference>
<dbReference type="InterPro" id="IPR042109">
    <property type="entry name" value="Adenylosuccinate_synth_dom1"/>
</dbReference>
<feature type="binding site" evidence="8">
    <location>
        <begin position="331"/>
        <end position="333"/>
    </location>
    <ligand>
        <name>GTP</name>
        <dbReference type="ChEBI" id="CHEBI:37565"/>
    </ligand>
</feature>
<proteinExistence type="inferred from homology"/>
<dbReference type="OrthoDB" id="9807553at2"/>
<dbReference type="Pfam" id="PF00709">
    <property type="entry name" value="Adenylsucc_synt"/>
    <property type="match status" value="1"/>
</dbReference>
<feature type="binding site" evidence="8">
    <location>
        <position position="305"/>
    </location>
    <ligand>
        <name>GTP</name>
        <dbReference type="ChEBI" id="CHEBI:37565"/>
    </ligand>
</feature>
<evidence type="ECO:0000256" key="4">
    <source>
        <dbReference type="ARBA" id="ARBA00022741"/>
    </source>
</evidence>
<gene>
    <name evidence="8" type="primary">purA</name>
    <name evidence="11" type="ORF">DVK85_12280</name>
</gene>
<evidence type="ECO:0000256" key="3">
    <source>
        <dbReference type="ARBA" id="ARBA00022723"/>
    </source>
</evidence>
<dbReference type="InterPro" id="IPR027417">
    <property type="entry name" value="P-loop_NTPase"/>
</dbReference>
<dbReference type="SUPFAM" id="SSF52540">
    <property type="entry name" value="P-loop containing nucleoside triphosphate hydrolases"/>
    <property type="match status" value="1"/>
</dbReference>
<dbReference type="UniPathway" id="UPA00075">
    <property type="reaction ID" value="UER00335"/>
</dbReference>
<evidence type="ECO:0000313" key="11">
    <source>
        <dbReference type="EMBL" id="AXG74964.1"/>
    </source>
</evidence>
<name>A0A345HEF4_9FLAO</name>
<feature type="binding site" evidence="8">
    <location>
        <begin position="299"/>
        <end position="305"/>
    </location>
    <ligand>
        <name>substrate</name>
    </ligand>
</feature>
<feature type="active site" evidence="9">
    <location>
        <position position="140"/>
    </location>
</feature>
<dbReference type="HAMAP" id="MF_00011">
    <property type="entry name" value="Adenylosucc_synth"/>
    <property type="match status" value="1"/>
</dbReference>
<dbReference type="EMBL" id="CP031188">
    <property type="protein sequence ID" value="AXG74964.1"/>
    <property type="molecule type" value="Genomic_DNA"/>
</dbReference>
<evidence type="ECO:0000256" key="6">
    <source>
        <dbReference type="ARBA" id="ARBA00022842"/>
    </source>
</evidence>
<dbReference type="RefSeq" id="WP_114678722.1">
    <property type="nucleotide sequence ID" value="NZ_CP031188.1"/>
</dbReference>
<feature type="binding site" evidence="8">
    <location>
        <position position="40"/>
    </location>
    <ligand>
        <name>Mg(2+)</name>
        <dbReference type="ChEBI" id="CHEBI:18420"/>
    </ligand>
</feature>
<accession>A0A345HEF4</accession>
<dbReference type="Proteomes" id="UP000253951">
    <property type="component" value="Chromosome"/>
</dbReference>
<feature type="binding site" description="in other chain" evidence="8">
    <location>
        <position position="129"/>
    </location>
    <ligand>
        <name>IMP</name>
        <dbReference type="ChEBI" id="CHEBI:58053"/>
        <note>ligand shared between dimeric partners</note>
    </ligand>
</feature>
<dbReference type="InterPro" id="IPR001114">
    <property type="entry name" value="Adenylosuccinate_synthetase"/>
</dbReference>
<feature type="binding site" description="in other chain" evidence="8">
    <location>
        <position position="224"/>
    </location>
    <ligand>
        <name>IMP</name>
        <dbReference type="ChEBI" id="CHEBI:58053"/>
        <note>ligand shared between dimeric partners</note>
    </ligand>
</feature>
<dbReference type="InterPro" id="IPR033128">
    <property type="entry name" value="Adenylosuccin_syn_Lys_AS"/>
</dbReference>
<dbReference type="InterPro" id="IPR042110">
    <property type="entry name" value="Adenylosuccinate_synth_dom2"/>
</dbReference>
<feature type="binding site" description="in other chain" evidence="8">
    <location>
        <begin position="38"/>
        <end position="41"/>
    </location>
    <ligand>
        <name>IMP</name>
        <dbReference type="ChEBI" id="CHEBI:58053"/>
        <note>ligand shared between dimeric partners</note>
    </ligand>
</feature>
<dbReference type="FunFam" id="3.90.170.10:FF:000001">
    <property type="entry name" value="Adenylosuccinate synthetase"/>
    <property type="match status" value="1"/>
</dbReference>
<keyword evidence="4 8" id="KW-0547">Nucleotide-binding</keyword>
<comment type="function">
    <text evidence="8">Plays an important role in the de novo pathway of purine nucleotide biosynthesis. Catalyzes the first committed step in the biosynthesis of AMP from IMP.</text>
</comment>
<organism evidence="11 12">
    <name type="scientific">Flavobacterium arcticum</name>
    <dbReference type="NCBI Taxonomy" id="1784713"/>
    <lineage>
        <taxon>Bacteria</taxon>
        <taxon>Pseudomonadati</taxon>
        <taxon>Bacteroidota</taxon>
        <taxon>Flavobacteriia</taxon>
        <taxon>Flavobacteriales</taxon>
        <taxon>Flavobacteriaceae</taxon>
        <taxon>Flavobacterium</taxon>
    </lineage>
</organism>
<evidence type="ECO:0000256" key="5">
    <source>
        <dbReference type="ARBA" id="ARBA00022755"/>
    </source>
</evidence>
<dbReference type="CDD" id="cd03108">
    <property type="entry name" value="AdSS"/>
    <property type="match status" value="1"/>
</dbReference>
<dbReference type="InterPro" id="IPR018220">
    <property type="entry name" value="Adenylosuccin_syn_GTP-bd"/>
</dbReference>
<keyword evidence="8" id="KW-0963">Cytoplasm</keyword>
<dbReference type="EC" id="6.3.4.4" evidence="8 10"/>
<dbReference type="InterPro" id="IPR042111">
    <property type="entry name" value="Adenylosuccinate_synth_dom3"/>
</dbReference>
<feature type="binding site" description="in other chain" evidence="8">
    <location>
        <begin position="13"/>
        <end position="16"/>
    </location>
    <ligand>
        <name>IMP</name>
        <dbReference type="ChEBI" id="CHEBI:58053"/>
        <note>ligand shared between dimeric partners</note>
    </ligand>
</feature>
<feature type="binding site" evidence="8">
    <location>
        <position position="143"/>
    </location>
    <ligand>
        <name>IMP</name>
        <dbReference type="ChEBI" id="CHEBI:58053"/>
        <note>ligand shared between dimeric partners</note>
    </ligand>
</feature>
<comment type="catalytic activity">
    <reaction evidence="8 10">
        <text>IMP + L-aspartate + GTP = N(6)-(1,2-dicarboxyethyl)-AMP + GDP + phosphate + 2 H(+)</text>
        <dbReference type="Rhea" id="RHEA:15753"/>
        <dbReference type="ChEBI" id="CHEBI:15378"/>
        <dbReference type="ChEBI" id="CHEBI:29991"/>
        <dbReference type="ChEBI" id="CHEBI:37565"/>
        <dbReference type="ChEBI" id="CHEBI:43474"/>
        <dbReference type="ChEBI" id="CHEBI:57567"/>
        <dbReference type="ChEBI" id="CHEBI:58053"/>
        <dbReference type="ChEBI" id="CHEBI:58189"/>
        <dbReference type="EC" id="6.3.4.4"/>
    </reaction>
</comment>
<dbReference type="KEGG" id="fat:DVK85_12280"/>
<dbReference type="AlphaFoldDB" id="A0A345HEF4"/>
<dbReference type="GO" id="GO:0000287">
    <property type="term" value="F:magnesium ion binding"/>
    <property type="evidence" value="ECO:0007669"/>
    <property type="project" value="UniProtKB-UniRule"/>
</dbReference>
<feature type="binding site" evidence="8">
    <location>
        <begin position="12"/>
        <end position="18"/>
    </location>
    <ligand>
        <name>GTP</name>
        <dbReference type="ChEBI" id="CHEBI:37565"/>
    </ligand>
</feature>
<dbReference type="GO" id="GO:0046040">
    <property type="term" value="P:IMP metabolic process"/>
    <property type="evidence" value="ECO:0007669"/>
    <property type="project" value="TreeGrafter"/>
</dbReference>
<feature type="binding site" description="in other chain" evidence="8">
    <location>
        <position position="239"/>
    </location>
    <ligand>
        <name>IMP</name>
        <dbReference type="ChEBI" id="CHEBI:58053"/>
        <note>ligand shared between dimeric partners</note>
    </ligand>
</feature>
<dbReference type="GO" id="GO:0005525">
    <property type="term" value="F:GTP binding"/>
    <property type="evidence" value="ECO:0007669"/>
    <property type="project" value="UniProtKB-UniRule"/>
</dbReference>
<dbReference type="SMART" id="SM00788">
    <property type="entry name" value="Adenylsucc_synt"/>
    <property type="match status" value="1"/>
</dbReference>